<keyword evidence="5" id="KW-0378">Hydrolase</keyword>
<evidence type="ECO:0000256" key="6">
    <source>
        <dbReference type="ARBA" id="ARBA00022806"/>
    </source>
</evidence>
<dbReference type="InterPro" id="IPR022707">
    <property type="entry name" value="Mot1_central_dom"/>
</dbReference>
<keyword evidence="3" id="KW-0677">Repeat</keyword>
<evidence type="ECO:0000313" key="21">
    <source>
        <dbReference type="Proteomes" id="UP000799772"/>
    </source>
</evidence>
<evidence type="ECO:0000256" key="3">
    <source>
        <dbReference type="ARBA" id="ARBA00022737"/>
    </source>
</evidence>
<evidence type="ECO:0000313" key="20">
    <source>
        <dbReference type="EMBL" id="KAF2101890.1"/>
    </source>
</evidence>
<evidence type="ECO:0000256" key="14">
    <source>
        <dbReference type="ARBA" id="ARBA00073046"/>
    </source>
</evidence>
<sequence length="1909" mass="212155">MASRLDRLVTLLETGSTQLIRNTAAEQLADVQKQHPDELFNLLTRVIPYLRSKTWDTRTATAKAIGGIVSNAEKFDPNAEDDPIKTEANGTHWEPIKQEDGTLPLDEEQLQLATLDVASILEKGKPLLASTGKEYDYQFAGMDPAMRLAHQKKSLTARLGLGGEYMDEELLTKDDFINPKVSTPMPKLDTSVSQSNGNGMISPAVAMSATTPMEVTASTPNDDSGMSKRQLNMLKRKKKQEFKNQASKVRVVDFSQRKGGLAPPEPVPIKTEIKGEDSDDKSDYFSLERTNGDDTSKMVSEFKGMPVPEKSTFQTEAEERGLEWPYERLMEFLTVDLFDHDWNIRHGAAMGIREVIRVHGAGAGRVQGKTRAQNDVLNRRWLDDLACRLCCVFMLDRFGDYHFDTVVVPVRETAGQALGALLQYLPASSVKAVFSILRGLVVQDSRSKGKDGDRQWQPSHGGILGMRYLVAVRNDLLAHEPELLDGVLEVVMQALRDNDDDVRAVGAGTLIPIAKEIVELRPAVLNDLIMIIWDCLSSLSDDLSASTGSVMDLLAKLCGFPQVLEAMKKNAQIDPTCTFAELVPRLYPFLRHTITTVRSAVLRALLTFLDIEGEGTKGWINGRALRLVFQNLLVERNETVLTLSLQVWKALVSSISADGPEHFAQEFEAHIDPLIALTLSPIGVSRHPLPMDATLFIKPSGQPFMPNGSHSHARRQSTAGAEPPKKRRKSDKAKEVPTTTYASHNIDGPIMDGDVDLVGADVMIRSKIFSSKALGVAMSTWPIGSRKSTFEPRLLPHLNSPNSSTQLTTAMVIEEYAKLLPSSDDLASGLSQALHPLLETERPVWYRDLTNYLQVLRAQCQSLLNTFKEQGRVRSLPGVAPVVQGEENASTFAFGISDADKILGPEYDRLMKSLTPSQRIVAQQALADARVDAQTAMKEAKTVKEQRDLRIKAAAAAALVALKSVNAQRPGDIIKHVMESIKREENTELQKRSAAAVAALIEYLAASGRKPPVSKVVGNLVKYCCMETAETPEFHTFADMTTGIVSLKKDENIRDHPDAAVFEREAKAARITRRGAKEALEQLTVNFGGQLFDRVPNLRTLIEGPILEAFSTDDLPEKIYDSATFFGQDVVDALSTLRALVPKFHPDLKPFVLELLPLIAKALQSKLAVLRYMAAKCFATICSVMTIEGITMLVEKVLPSISNAIDVHCRQGVIECIYHLIHVMEDGILPYVIFLIVPVLGRMSDSDNEVRLIATTTFATLVKLVPLEAGIPDPPGLSQELLKGRDRERKFIAQMLDARKVEPFEIPVAIKATLRSYQQEGVNWLHFLNRYNLHGILCDDMGLGKTLQTLCIVASDHHTRAEEFAKTQSPDFRPLPSIIVCPPTLSGHWQQEIRQFAPFLKPVAYVGPPAERGKYRSQLATADIVITSYDICRNDIDILAPITWNYCVLDEGHLIKNPKAKTTLAVKRFVSNHRLILSGTPIQNNVLELWSLFDFLMPGFLGTEKVFQDRFAKPIAASRFSKSSSKEQEAGALAIEALHKQVLPFLLRRLKEEVLDDLPPKILQNYYCDLSELQKKLFEDFSKKEGKSLQEKAASNDKESKQHIFQALQYMRKLCNSPALVMKENHKHYHETQNFLAKQGTSLRDPVHAPKLGAVKDLLVDCGIGVEHNSLNGESIPTASDAVSQHRALIFFQMKEMLDMVQEEVLKKMLPSVQYMRMDGSVEASKRQEIVNTFNSDPSYDVLLLTTNVGGLGLNLTGADTVIFVEHDWNPQKDMQAMDRAHRIGQKKVVNVYRIVTRGTLEEKILNLQRFKIDVASTVVNQQNAGLGTMQTDQILDLFNVSSGDAADAPPPLPGKDDKNVNEDDAVDATGEVREKGKKGFLDELGELWDEKQYEEEYNLDSFLATMRN</sequence>
<evidence type="ECO:0000256" key="10">
    <source>
        <dbReference type="ARBA" id="ARBA00023163"/>
    </source>
</evidence>
<dbReference type="SMART" id="SM00487">
    <property type="entry name" value="DEXDc"/>
    <property type="match status" value="1"/>
</dbReference>
<dbReference type="CDD" id="cd18793">
    <property type="entry name" value="SF2_C_SNF"/>
    <property type="match status" value="1"/>
</dbReference>
<keyword evidence="6" id="KW-0347">Helicase</keyword>
<dbReference type="InterPro" id="IPR011989">
    <property type="entry name" value="ARM-like"/>
</dbReference>
<protein>
    <recommendedName>
        <fullName evidence="14">TATA-binding protein-associated factor mot1</fullName>
    </recommendedName>
    <alternativeName>
        <fullName evidence="16">Modifier of transcription 1</fullName>
    </alternativeName>
    <alternativeName>
        <fullName evidence="15">NCT transcriptional regulatory complex subunit mot1</fullName>
    </alternativeName>
</protein>
<evidence type="ECO:0000256" key="12">
    <source>
        <dbReference type="ARBA" id="ARBA00053370"/>
    </source>
</evidence>
<evidence type="ECO:0000256" key="8">
    <source>
        <dbReference type="ARBA" id="ARBA00023015"/>
    </source>
</evidence>
<evidence type="ECO:0000256" key="11">
    <source>
        <dbReference type="ARBA" id="ARBA00023242"/>
    </source>
</evidence>
<feature type="region of interest" description="Disordered" evidence="17">
    <location>
        <begin position="257"/>
        <end position="297"/>
    </location>
</feature>
<dbReference type="InterPro" id="IPR049730">
    <property type="entry name" value="SNF2/RAD54-like_C"/>
</dbReference>
<keyword evidence="11" id="KW-0539">Nucleus</keyword>
<keyword evidence="21" id="KW-1185">Reference proteome</keyword>
<gene>
    <name evidence="20" type="ORF">NA57DRAFT_73328</name>
</gene>
<dbReference type="InterPro" id="IPR044972">
    <property type="entry name" value="Mot1"/>
</dbReference>
<feature type="region of interest" description="Disordered" evidence="17">
    <location>
        <begin position="704"/>
        <end position="745"/>
    </location>
</feature>
<dbReference type="SUPFAM" id="SSF52540">
    <property type="entry name" value="P-loop containing nucleoside triphosphate hydrolases"/>
    <property type="match status" value="2"/>
</dbReference>
<dbReference type="PANTHER" id="PTHR36498">
    <property type="entry name" value="TATA-BINDING PROTEIN-ASSOCIATED FACTOR 172"/>
    <property type="match status" value="1"/>
</dbReference>
<dbReference type="OrthoDB" id="10252227at2759"/>
<comment type="subunit">
    <text evidence="13">Forms the NCT transcriptional regulatory complex with nctA and nctB.</text>
</comment>
<evidence type="ECO:0000256" key="5">
    <source>
        <dbReference type="ARBA" id="ARBA00022801"/>
    </source>
</evidence>
<comment type="similarity">
    <text evidence="2">Belongs to the SNF2/RAD54 helicase family.</text>
</comment>
<dbReference type="SUPFAM" id="SSF48371">
    <property type="entry name" value="ARM repeat"/>
    <property type="match status" value="1"/>
</dbReference>
<dbReference type="FunFam" id="1.25.10.10:FF:000508">
    <property type="entry name" value="Probable helicase mot1"/>
    <property type="match status" value="1"/>
</dbReference>
<evidence type="ECO:0000256" key="1">
    <source>
        <dbReference type="ARBA" id="ARBA00004123"/>
    </source>
</evidence>
<evidence type="ECO:0000259" key="19">
    <source>
        <dbReference type="PROSITE" id="PS51194"/>
    </source>
</evidence>
<reference evidence="20" key="1">
    <citation type="journal article" date="2020" name="Stud. Mycol.">
        <title>101 Dothideomycetes genomes: a test case for predicting lifestyles and emergence of pathogens.</title>
        <authorList>
            <person name="Haridas S."/>
            <person name="Albert R."/>
            <person name="Binder M."/>
            <person name="Bloem J."/>
            <person name="Labutti K."/>
            <person name="Salamov A."/>
            <person name="Andreopoulos B."/>
            <person name="Baker S."/>
            <person name="Barry K."/>
            <person name="Bills G."/>
            <person name="Bluhm B."/>
            <person name="Cannon C."/>
            <person name="Castanera R."/>
            <person name="Culley D."/>
            <person name="Daum C."/>
            <person name="Ezra D."/>
            <person name="Gonzalez J."/>
            <person name="Henrissat B."/>
            <person name="Kuo A."/>
            <person name="Liang C."/>
            <person name="Lipzen A."/>
            <person name="Lutzoni F."/>
            <person name="Magnuson J."/>
            <person name="Mondo S."/>
            <person name="Nolan M."/>
            <person name="Ohm R."/>
            <person name="Pangilinan J."/>
            <person name="Park H.-J."/>
            <person name="Ramirez L."/>
            <person name="Alfaro M."/>
            <person name="Sun H."/>
            <person name="Tritt A."/>
            <person name="Yoshinaga Y."/>
            <person name="Zwiers L.-H."/>
            <person name="Turgeon B."/>
            <person name="Goodwin S."/>
            <person name="Spatafora J."/>
            <person name="Crous P."/>
            <person name="Grigoriev I."/>
        </authorList>
    </citation>
    <scope>NUCLEOTIDE SEQUENCE</scope>
    <source>
        <strain evidence="20">CBS 133067</strain>
    </source>
</reference>
<dbReference type="InterPro" id="IPR027417">
    <property type="entry name" value="P-loop_NTPase"/>
</dbReference>
<accession>A0A9P4M996</accession>
<organism evidence="20 21">
    <name type="scientific">Rhizodiscina lignyota</name>
    <dbReference type="NCBI Taxonomy" id="1504668"/>
    <lineage>
        <taxon>Eukaryota</taxon>
        <taxon>Fungi</taxon>
        <taxon>Dikarya</taxon>
        <taxon>Ascomycota</taxon>
        <taxon>Pezizomycotina</taxon>
        <taxon>Dothideomycetes</taxon>
        <taxon>Pleosporomycetidae</taxon>
        <taxon>Aulographales</taxon>
        <taxon>Rhizodiscinaceae</taxon>
        <taxon>Rhizodiscina</taxon>
    </lineage>
</organism>
<comment type="caution">
    <text evidence="20">The sequence shown here is derived from an EMBL/GenBank/DDBJ whole genome shotgun (WGS) entry which is preliminary data.</text>
</comment>
<dbReference type="GO" id="GO:0016887">
    <property type="term" value="F:ATP hydrolysis activity"/>
    <property type="evidence" value="ECO:0007669"/>
    <property type="project" value="InterPro"/>
</dbReference>
<dbReference type="InterPro" id="IPR016024">
    <property type="entry name" value="ARM-type_fold"/>
</dbReference>
<dbReference type="Gene3D" id="1.25.10.10">
    <property type="entry name" value="Leucine-rich Repeat Variant"/>
    <property type="match status" value="2"/>
</dbReference>
<keyword evidence="4" id="KW-0547">Nucleotide-binding</keyword>
<dbReference type="FunFam" id="3.40.50.10810:FF:000009">
    <property type="entry name" value="B-TFIID TATA-box-binding protein-associated factor 1"/>
    <property type="match status" value="1"/>
</dbReference>
<dbReference type="CDD" id="cd17999">
    <property type="entry name" value="DEXHc_Mot1"/>
    <property type="match status" value="1"/>
</dbReference>
<comment type="subcellular location">
    <subcellularLocation>
        <location evidence="1">Nucleus</location>
    </subcellularLocation>
</comment>
<dbReference type="Pfam" id="PF00271">
    <property type="entry name" value="Helicase_C"/>
    <property type="match status" value="1"/>
</dbReference>
<dbReference type="Gene3D" id="3.40.50.10810">
    <property type="entry name" value="Tandem AAA-ATPase domain"/>
    <property type="match status" value="1"/>
</dbReference>
<dbReference type="SMART" id="SM00490">
    <property type="entry name" value="HELICc"/>
    <property type="match status" value="1"/>
</dbReference>
<evidence type="ECO:0000259" key="18">
    <source>
        <dbReference type="PROSITE" id="PS51192"/>
    </source>
</evidence>
<dbReference type="Gene3D" id="3.40.50.300">
    <property type="entry name" value="P-loop containing nucleotide triphosphate hydrolases"/>
    <property type="match status" value="1"/>
</dbReference>
<evidence type="ECO:0000256" key="13">
    <source>
        <dbReference type="ARBA" id="ARBA00064550"/>
    </source>
</evidence>
<feature type="domain" description="Helicase ATP-binding" evidence="18">
    <location>
        <begin position="1326"/>
        <end position="1499"/>
    </location>
</feature>
<evidence type="ECO:0000256" key="9">
    <source>
        <dbReference type="ARBA" id="ARBA00023125"/>
    </source>
</evidence>
<dbReference type="PROSITE" id="PS51192">
    <property type="entry name" value="HELICASE_ATP_BIND_1"/>
    <property type="match status" value="1"/>
</dbReference>
<dbReference type="InterPro" id="IPR044078">
    <property type="entry name" value="Mot1_ATP-bd"/>
</dbReference>
<keyword evidence="10" id="KW-0804">Transcription</keyword>
<dbReference type="FunFam" id="3.40.50.300:FF:000428">
    <property type="entry name" value="TATA-binding protein-associated factor 172"/>
    <property type="match status" value="1"/>
</dbReference>
<comment type="function">
    <text evidence="12">Regulates transcription in association with TATA binding protein (TBP). Removes TBP from the TATA box via its C-terminal ATPase activity. Both transcription activation and repression require its ATPase activity. Part of the NCT transcriptional regulatory complex that acts as a key regulator of ergosterol biosynthesis and the azole exporter cdr1B. The NCT complex binds the promoters of genes linked to azole susceptibility, and especially represses the expression of cdr1B transporter.</text>
</comment>
<evidence type="ECO:0000256" key="7">
    <source>
        <dbReference type="ARBA" id="ARBA00022840"/>
    </source>
</evidence>
<evidence type="ECO:0000256" key="17">
    <source>
        <dbReference type="SAM" id="MobiDB-lite"/>
    </source>
</evidence>
<dbReference type="Proteomes" id="UP000799772">
    <property type="component" value="Unassembled WGS sequence"/>
</dbReference>
<name>A0A9P4M996_9PEZI</name>
<dbReference type="InterPro" id="IPR014001">
    <property type="entry name" value="Helicase_ATP-bd"/>
</dbReference>
<dbReference type="GO" id="GO:0005634">
    <property type="term" value="C:nucleus"/>
    <property type="evidence" value="ECO:0007669"/>
    <property type="project" value="UniProtKB-SubCell"/>
</dbReference>
<dbReference type="InterPro" id="IPR001650">
    <property type="entry name" value="Helicase_C-like"/>
</dbReference>
<dbReference type="GO" id="GO:0004386">
    <property type="term" value="F:helicase activity"/>
    <property type="evidence" value="ECO:0007669"/>
    <property type="project" value="UniProtKB-KW"/>
</dbReference>
<dbReference type="Pfam" id="PF00176">
    <property type="entry name" value="SNF2-rel_dom"/>
    <property type="match status" value="1"/>
</dbReference>
<evidence type="ECO:0000256" key="4">
    <source>
        <dbReference type="ARBA" id="ARBA00022741"/>
    </source>
</evidence>
<dbReference type="Pfam" id="PF24987">
    <property type="entry name" value="HEAT_EF3_N"/>
    <property type="match status" value="1"/>
</dbReference>
<dbReference type="InterPro" id="IPR038718">
    <property type="entry name" value="SNF2-like_sf"/>
</dbReference>
<keyword evidence="8" id="KW-0805">Transcription regulation</keyword>
<dbReference type="GO" id="GO:0003677">
    <property type="term" value="F:DNA binding"/>
    <property type="evidence" value="ECO:0007669"/>
    <property type="project" value="UniProtKB-KW"/>
</dbReference>
<dbReference type="Pfam" id="PF12054">
    <property type="entry name" value="DUF3535"/>
    <property type="match status" value="1"/>
</dbReference>
<dbReference type="InterPro" id="IPR000330">
    <property type="entry name" value="SNF2_N"/>
</dbReference>
<keyword evidence="7" id="KW-0067">ATP-binding</keyword>
<dbReference type="EMBL" id="ML978123">
    <property type="protein sequence ID" value="KAF2101890.1"/>
    <property type="molecule type" value="Genomic_DNA"/>
</dbReference>
<evidence type="ECO:0000256" key="16">
    <source>
        <dbReference type="ARBA" id="ARBA00081329"/>
    </source>
</evidence>
<keyword evidence="9" id="KW-0238">DNA-binding</keyword>
<dbReference type="PROSITE" id="PS51194">
    <property type="entry name" value="HELICASE_CTER"/>
    <property type="match status" value="1"/>
</dbReference>
<feature type="domain" description="Helicase C-terminal" evidence="19">
    <location>
        <begin position="1675"/>
        <end position="1826"/>
    </location>
</feature>
<dbReference type="FunFam" id="1.25.10.10:FF:000445">
    <property type="entry name" value="Related to MOT1-transcriptional accessory protein"/>
    <property type="match status" value="1"/>
</dbReference>
<dbReference type="PANTHER" id="PTHR36498:SF1">
    <property type="entry name" value="TATA-BINDING PROTEIN-ASSOCIATED FACTOR 172"/>
    <property type="match status" value="1"/>
</dbReference>
<dbReference type="GO" id="GO:0017025">
    <property type="term" value="F:TBP-class protein binding"/>
    <property type="evidence" value="ECO:0007669"/>
    <property type="project" value="InterPro"/>
</dbReference>
<evidence type="ECO:0000256" key="2">
    <source>
        <dbReference type="ARBA" id="ARBA00007025"/>
    </source>
</evidence>
<evidence type="ECO:0000256" key="15">
    <source>
        <dbReference type="ARBA" id="ARBA00081280"/>
    </source>
</evidence>
<proteinExistence type="inferred from homology"/>
<dbReference type="GO" id="GO:0005524">
    <property type="term" value="F:ATP binding"/>
    <property type="evidence" value="ECO:0007669"/>
    <property type="project" value="UniProtKB-KW"/>
</dbReference>